<dbReference type="InterPro" id="IPR047907">
    <property type="entry name" value="CD1375-like"/>
</dbReference>
<keyword evidence="2" id="KW-1185">Reference proteome</keyword>
<accession>A0ABR6Z1H4</accession>
<dbReference type="NCBIfam" id="NF040910">
    <property type="entry name" value="CD1375_fam"/>
    <property type="match status" value="1"/>
</dbReference>
<evidence type="ECO:0000313" key="1">
    <source>
        <dbReference type="EMBL" id="MBC3901315.1"/>
    </source>
</evidence>
<sequence length="58" mass="6475">MTALQKRLVNAYATLVMAGRKKIEEVPETEWELSDGTKTTLRAEVEIEIANREVAALS</sequence>
<dbReference type="Proteomes" id="UP000622405">
    <property type="component" value="Unassembled WGS sequence"/>
</dbReference>
<reference evidence="1 2" key="1">
    <citation type="journal article" date="2020" name="mSystems">
        <title>Defining Genomic and Predicted Metabolic Features of the Acetobacterium Genus.</title>
        <authorList>
            <person name="Ross D.E."/>
            <person name="Marshall C.W."/>
            <person name="Gulliver D."/>
            <person name="May H.D."/>
            <person name="Norman R.S."/>
        </authorList>
    </citation>
    <scope>NUCLEOTIDE SEQUENCE [LARGE SCALE GENOMIC DNA]</scope>
    <source>
        <strain evidence="1 2">DSM 4132</strain>
    </source>
</reference>
<name>A0ABR6Z1H4_9FIRM</name>
<evidence type="ECO:0000313" key="2">
    <source>
        <dbReference type="Proteomes" id="UP000622405"/>
    </source>
</evidence>
<proteinExistence type="predicted"/>
<gene>
    <name evidence="1" type="ORF">GH811_17020</name>
</gene>
<dbReference type="RefSeq" id="WP_186895377.1">
    <property type="nucleotide sequence ID" value="NZ_WJBE01000024.1"/>
</dbReference>
<dbReference type="EMBL" id="WJBE01000024">
    <property type="protein sequence ID" value="MBC3901315.1"/>
    <property type="molecule type" value="Genomic_DNA"/>
</dbReference>
<organism evidence="1 2">
    <name type="scientific">Acetobacterium malicum</name>
    <dbReference type="NCBI Taxonomy" id="52692"/>
    <lineage>
        <taxon>Bacteria</taxon>
        <taxon>Bacillati</taxon>
        <taxon>Bacillota</taxon>
        <taxon>Clostridia</taxon>
        <taxon>Eubacteriales</taxon>
        <taxon>Eubacteriaceae</taxon>
        <taxon>Acetobacterium</taxon>
    </lineage>
</organism>
<comment type="caution">
    <text evidence="1">The sequence shown here is derived from an EMBL/GenBank/DDBJ whole genome shotgun (WGS) entry which is preliminary data.</text>
</comment>
<protein>
    <submittedName>
        <fullName evidence="1">Uncharacterized protein</fullName>
    </submittedName>
</protein>